<keyword evidence="3" id="KW-0547">Nucleotide-binding</keyword>
<evidence type="ECO:0000256" key="2">
    <source>
        <dbReference type="ARBA" id="ARBA00022679"/>
    </source>
</evidence>
<evidence type="ECO:0000256" key="1">
    <source>
        <dbReference type="ARBA" id="ARBA00022527"/>
    </source>
</evidence>
<evidence type="ECO:0000256" key="3">
    <source>
        <dbReference type="ARBA" id="ARBA00022741"/>
    </source>
</evidence>
<sequence length="137" mass="15713">MGGVTNQLTLSTNASRGNKFERLGHRGISEVKNHPWLKDFDWQGLYNKTLDPPFVPPKEDNYDSKMTNHLFKDSYSKKSIMDAVEMLNNGIKDLNGIQNLFKNYYYDYREKAECKVSNVSTIKECKDPKVGTKPQTG</sequence>
<reference evidence="7" key="1">
    <citation type="submission" date="2021-01" db="EMBL/GenBank/DDBJ databases">
        <authorList>
            <person name="Corre E."/>
            <person name="Pelletier E."/>
            <person name="Niang G."/>
            <person name="Scheremetjew M."/>
            <person name="Finn R."/>
            <person name="Kale V."/>
            <person name="Holt S."/>
            <person name="Cochrane G."/>
            <person name="Meng A."/>
            <person name="Brown T."/>
            <person name="Cohen L."/>
        </authorList>
    </citation>
    <scope>NUCLEOTIDE SEQUENCE</scope>
    <source>
        <strain evidence="7">FSP1.4</strain>
    </source>
</reference>
<dbReference type="PANTHER" id="PTHR24353">
    <property type="entry name" value="CYCLIC NUCLEOTIDE-DEPENDENT PROTEIN KINASE"/>
    <property type="match status" value="1"/>
</dbReference>
<feature type="domain" description="AGC-kinase C-terminal" evidence="6">
    <location>
        <begin position="38"/>
        <end position="116"/>
    </location>
</feature>
<keyword evidence="5" id="KW-0067">ATP-binding</keyword>
<dbReference type="Gene3D" id="1.10.510.10">
    <property type="entry name" value="Transferase(Phosphotransferase) domain 1"/>
    <property type="match status" value="1"/>
</dbReference>
<accession>A0A7S3N8B9</accession>
<dbReference type="AlphaFoldDB" id="A0A7S3N8B9"/>
<protein>
    <recommendedName>
        <fullName evidence="6">AGC-kinase C-terminal domain-containing protein</fullName>
    </recommendedName>
</protein>
<evidence type="ECO:0000259" key="6">
    <source>
        <dbReference type="PROSITE" id="PS51285"/>
    </source>
</evidence>
<dbReference type="PROSITE" id="PS51285">
    <property type="entry name" value="AGC_KINASE_CTER"/>
    <property type="match status" value="1"/>
</dbReference>
<evidence type="ECO:0000256" key="4">
    <source>
        <dbReference type="ARBA" id="ARBA00022777"/>
    </source>
</evidence>
<gene>
    <name evidence="7" type="ORF">EHAR0213_LOCUS5992</name>
</gene>
<dbReference type="InterPro" id="IPR000961">
    <property type="entry name" value="AGC-kinase_C"/>
</dbReference>
<keyword evidence="1" id="KW-0723">Serine/threonine-protein kinase</keyword>
<dbReference type="GO" id="GO:0005524">
    <property type="term" value="F:ATP binding"/>
    <property type="evidence" value="ECO:0007669"/>
    <property type="project" value="UniProtKB-KW"/>
</dbReference>
<organism evidence="7">
    <name type="scientific">Euplotes harpa</name>
    <dbReference type="NCBI Taxonomy" id="151035"/>
    <lineage>
        <taxon>Eukaryota</taxon>
        <taxon>Sar</taxon>
        <taxon>Alveolata</taxon>
        <taxon>Ciliophora</taxon>
        <taxon>Intramacronucleata</taxon>
        <taxon>Spirotrichea</taxon>
        <taxon>Hypotrichia</taxon>
        <taxon>Euplotida</taxon>
        <taxon>Euplotidae</taxon>
        <taxon>Euplotes</taxon>
    </lineage>
</organism>
<dbReference type="Gene3D" id="3.30.200.20">
    <property type="entry name" value="Phosphorylase Kinase, domain 1"/>
    <property type="match status" value="1"/>
</dbReference>
<evidence type="ECO:0000313" key="7">
    <source>
        <dbReference type="EMBL" id="CAE0347082.1"/>
    </source>
</evidence>
<proteinExistence type="predicted"/>
<evidence type="ECO:0000256" key="5">
    <source>
        <dbReference type="ARBA" id="ARBA00022840"/>
    </source>
</evidence>
<dbReference type="GO" id="GO:0004674">
    <property type="term" value="F:protein serine/threonine kinase activity"/>
    <property type="evidence" value="ECO:0007669"/>
    <property type="project" value="UniProtKB-KW"/>
</dbReference>
<keyword evidence="4" id="KW-0418">Kinase</keyword>
<name>A0A7S3N8B9_9SPIT</name>
<dbReference type="EMBL" id="HBII01014143">
    <property type="protein sequence ID" value="CAE0347082.1"/>
    <property type="molecule type" value="Transcribed_RNA"/>
</dbReference>
<keyword evidence="2" id="KW-0808">Transferase</keyword>